<proteinExistence type="inferred from homology"/>
<reference evidence="4 5" key="1">
    <citation type="journal article" date="2019" name="Sci. Rep.">
        <title>Comparative genomics of chytrid fungi reveal insights into the obligate biotrophic and pathogenic lifestyle of Synchytrium endobioticum.</title>
        <authorList>
            <person name="van de Vossenberg B.T.L.H."/>
            <person name="Warris S."/>
            <person name="Nguyen H.D.T."/>
            <person name="van Gent-Pelzer M.P.E."/>
            <person name="Joly D.L."/>
            <person name="van de Geest H.C."/>
            <person name="Bonants P.J.M."/>
            <person name="Smith D.S."/>
            <person name="Levesque C.A."/>
            <person name="van der Lee T.A.J."/>
        </authorList>
    </citation>
    <scope>NUCLEOTIDE SEQUENCE [LARGE SCALE GENOMIC DNA]</scope>
    <source>
        <strain evidence="4 5">CBS 675.73</strain>
    </source>
</reference>
<dbReference type="Pfam" id="PF00106">
    <property type="entry name" value="adh_short"/>
    <property type="match status" value="1"/>
</dbReference>
<dbReference type="AlphaFoldDB" id="A0A507FE30"/>
<comment type="similarity">
    <text evidence="1">Belongs to the short-chain dehydrogenases/reductases (SDR) family.</text>
</comment>
<name>A0A507FE30_9FUNG</name>
<organism evidence="4 5">
    <name type="scientific">Chytriomyces confervae</name>
    <dbReference type="NCBI Taxonomy" id="246404"/>
    <lineage>
        <taxon>Eukaryota</taxon>
        <taxon>Fungi</taxon>
        <taxon>Fungi incertae sedis</taxon>
        <taxon>Chytridiomycota</taxon>
        <taxon>Chytridiomycota incertae sedis</taxon>
        <taxon>Chytridiomycetes</taxon>
        <taxon>Chytridiales</taxon>
        <taxon>Chytriomycetaceae</taxon>
        <taxon>Chytriomyces</taxon>
    </lineage>
</organism>
<comment type="caution">
    <text evidence="4">The sequence shown here is derived from an EMBL/GenBank/DDBJ whole genome shotgun (WGS) entry which is preliminary data.</text>
</comment>
<evidence type="ECO:0000256" key="3">
    <source>
        <dbReference type="ARBA" id="ARBA00023002"/>
    </source>
</evidence>
<evidence type="ECO:0000256" key="1">
    <source>
        <dbReference type="ARBA" id="ARBA00006484"/>
    </source>
</evidence>
<evidence type="ECO:0000256" key="2">
    <source>
        <dbReference type="ARBA" id="ARBA00022857"/>
    </source>
</evidence>
<dbReference type="SUPFAM" id="SSF51735">
    <property type="entry name" value="NAD(P)-binding Rossmann-fold domains"/>
    <property type="match status" value="1"/>
</dbReference>
<evidence type="ECO:0000313" key="4">
    <source>
        <dbReference type="EMBL" id="TPX74503.1"/>
    </source>
</evidence>
<keyword evidence="3" id="KW-0560">Oxidoreductase</keyword>
<dbReference type="Gene3D" id="3.40.50.720">
    <property type="entry name" value="NAD(P)-binding Rossmann-like Domain"/>
    <property type="match status" value="1"/>
</dbReference>
<sequence>MTITSIFTQMFYRPQWTPDTGLPDLTGKVAIVTGGSNGLGRETVCQLAKKGAHVFILSRTCQALKEMIAETGNSKLEFIACDFSDFSSVCAAAETFLAKGLPLHILVNNAGCIKDFSIAQHGIETQFTINHFGPVLLTSKLLPVLEASQPSRIVNISSMSHIFVYPKIFYENINSKKQFDAEVRYNETKLANIHFTLELHRRLQAKYAAQGKECNVFVNCVHPGAVSTQMTSDNPSGQDMKNTVLNSIRIPVDKGALTQIYVAGAQTIEEERLSGKYFVPYCDVAEPSSVASSEEGGKTTWDWTCYMLRTHFDPEFDFQI</sequence>
<keyword evidence="5" id="KW-1185">Reference proteome</keyword>
<dbReference type="InterPro" id="IPR036291">
    <property type="entry name" value="NAD(P)-bd_dom_sf"/>
</dbReference>
<dbReference type="PRINTS" id="PR00081">
    <property type="entry name" value="GDHRDH"/>
</dbReference>
<dbReference type="InterPro" id="IPR002347">
    <property type="entry name" value="SDR_fam"/>
</dbReference>
<gene>
    <name evidence="4" type="ORF">CcCBS67573_g04216</name>
</gene>
<dbReference type="STRING" id="246404.A0A507FE30"/>
<dbReference type="GO" id="GO:0016491">
    <property type="term" value="F:oxidoreductase activity"/>
    <property type="evidence" value="ECO:0007669"/>
    <property type="project" value="UniProtKB-KW"/>
</dbReference>
<dbReference type="PANTHER" id="PTHR24320">
    <property type="entry name" value="RETINOL DEHYDROGENASE"/>
    <property type="match status" value="1"/>
</dbReference>
<dbReference type="Proteomes" id="UP000320333">
    <property type="component" value="Unassembled WGS sequence"/>
</dbReference>
<accession>A0A507FE30</accession>
<evidence type="ECO:0000313" key="5">
    <source>
        <dbReference type="Proteomes" id="UP000320333"/>
    </source>
</evidence>
<dbReference type="EMBL" id="QEAP01000122">
    <property type="protein sequence ID" value="TPX74503.1"/>
    <property type="molecule type" value="Genomic_DNA"/>
</dbReference>
<dbReference type="OrthoDB" id="191139at2759"/>
<protein>
    <submittedName>
        <fullName evidence="4">Uncharacterized protein</fullName>
    </submittedName>
</protein>
<dbReference type="PANTHER" id="PTHR24320:SF282">
    <property type="entry name" value="WW DOMAIN-CONTAINING OXIDOREDUCTASE"/>
    <property type="match status" value="1"/>
</dbReference>
<keyword evidence="2" id="KW-0521">NADP</keyword>